<comment type="caution">
    <text evidence="2">The sequence shown here is derived from an EMBL/GenBank/DDBJ whole genome shotgun (WGS) entry which is preliminary data.</text>
</comment>
<dbReference type="Pfam" id="PF00903">
    <property type="entry name" value="Glyoxalase"/>
    <property type="match status" value="1"/>
</dbReference>
<dbReference type="Gene3D" id="3.30.720.110">
    <property type="match status" value="1"/>
</dbReference>
<dbReference type="InterPro" id="IPR029068">
    <property type="entry name" value="Glyas_Bleomycin-R_OHBP_Dase"/>
</dbReference>
<sequence>MSDVSPIPEGYPRICPGLSCAGAAAAIDFYTAVFGATERMRMPGPGGTVAHCELLVGDSVLMIGDPAPEIGFPDPKEVGGSPVNLMVYVPDADAAFAAALAAGATEINPMTDQFYGDRSGSFEDPWGHRWTVATHIEDVSEEEMQRRMAEMMNAAG</sequence>
<feature type="domain" description="VOC" evidence="1">
    <location>
        <begin position="10"/>
        <end position="135"/>
    </location>
</feature>
<evidence type="ECO:0000313" key="2">
    <source>
        <dbReference type="EMBL" id="GGN95138.1"/>
    </source>
</evidence>
<dbReference type="Gene3D" id="3.30.720.120">
    <property type="match status" value="1"/>
</dbReference>
<dbReference type="PANTHER" id="PTHR34109">
    <property type="entry name" value="BNAUNNG04460D PROTEIN-RELATED"/>
    <property type="match status" value="1"/>
</dbReference>
<organism evidence="2 3">
    <name type="scientific">Nocardia rhizosphaerihabitans</name>
    <dbReference type="NCBI Taxonomy" id="1691570"/>
    <lineage>
        <taxon>Bacteria</taxon>
        <taxon>Bacillati</taxon>
        <taxon>Actinomycetota</taxon>
        <taxon>Actinomycetes</taxon>
        <taxon>Mycobacteriales</taxon>
        <taxon>Nocardiaceae</taxon>
        <taxon>Nocardia</taxon>
    </lineage>
</organism>
<dbReference type="CDD" id="cd07246">
    <property type="entry name" value="VOC_like"/>
    <property type="match status" value="1"/>
</dbReference>
<dbReference type="InterPro" id="IPR037523">
    <property type="entry name" value="VOC_core"/>
</dbReference>
<dbReference type="PANTHER" id="PTHR34109:SF1">
    <property type="entry name" value="VOC DOMAIN-CONTAINING PROTEIN"/>
    <property type="match status" value="1"/>
</dbReference>
<accession>A0ABQ2KW35</accession>
<dbReference type="PROSITE" id="PS51819">
    <property type="entry name" value="VOC"/>
    <property type="match status" value="1"/>
</dbReference>
<dbReference type="EMBL" id="BMNE01000008">
    <property type="protein sequence ID" value="GGN95138.1"/>
    <property type="molecule type" value="Genomic_DNA"/>
</dbReference>
<keyword evidence="3" id="KW-1185">Reference proteome</keyword>
<dbReference type="SUPFAM" id="SSF54593">
    <property type="entry name" value="Glyoxalase/Bleomycin resistance protein/Dihydroxybiphenyl dioxygenase"/>
    <property type="match status" value="1"/>
</dbReference>
<reference evidence="3" key="1">
    <citation type="journal article" date="2019" name="Int. J. Syst. Evol. Microbiol.">
        <title>The Global Catalogue of Microorganisms (GCM) 10K type strain sequencing project: providing services to taxonomists for standard genome sequencing and annotation.</title>
        <authorList>
            <consortium name="The Broad Institute Genomics Platform"/>
            <consortium name="The Broad Institute Genome Sequencing Center for Infectious Disease"/>
            <person name="Wu L."/>
            <person name="Ma J."/>
        </authorList>
    </citation>
    <scope>NUCLEOTIDE SEQUENCE [LARGE SCALE GENOMIC DNA]</scope>
    <source>
        <strain evidence="3">CGMCC 4.7329</strain>
    </source>
</reference>
<dbReference type="Proteomes" id="UP000658127">
    <property type="component" value="Unassembled WGS sequence"/>
</dbReference>
<evidence type="ECO:0000313" key="3">
    <source>
        <dbReference type="Proteomes" id="UP000658127"/>
    </source>
</evidence>
<gene>
    <name evidence="2" type="primary">phnB</name>
    <name evidence="2" type="ORF">GCM10011610_58800</name>
</gene>
<dbReference type="RefSeq" id="WP_189033717.1">
    <property type="nucleotide sequence ID" value="NZ_BMNE01000008.1"/>
</dbReference>
<name>A0ABQ2KW35_9NOCA</name>
<dbReference type="InterPro" id="IPR004360">
    <property type="entry name" value="Glyas_Fos-R_dOase_dom"/>
</dbReference>
<protein>
    <submittedName>
        <fullName evidence="2">Glyoxalase</fullName>
    </submittedName>
</protein>
<proteinExistence type="predicted"/>
<evidence type="ECO:0000259" key="1">
    <source>
        <dbReference type="PROSITE" id="PS51819"/>
    </source>
</evidence>